<comment type="caution">
    <text evidence="1">The sequence shown here is derived from an EMBL/GenBank/DDBJ whole genome shotgun (WGS) entry which is preliminary data.</text>
</comment>
<protein>
    <submittedName>
        <fullName evidence="1">Uncharacterized protein</fullName>
    </submittedName>
</protein>
<gene>
    <name evidence="1" type="ORF">R1flu_016148</name>
</gene>
<evidence type="ECO:0000313" key="1">
    <source>
        <dbReference type="EMBL" id="KAL2631462.1"/>
    </source>
</evidence>
<reference evidence="1 2" key="1">
    <citation type="submission" date="2024-09" db="EMBL/GenBank/DDBJ databases">
        <title>Chromosome-scale assembly of Riccia fluitans.</title>
        <authorList>
            <person name="Paukszto L."/>
            <person name="Sawicki J."/>
            <person name="Karawczyk K."/>
            <person name="Piernik-Szablinska J."/>
            <person name="Szczecinska M."/>
            <person name="Mazdziarz M."/>
        </authorList>
    </citation>
    <scope>NUCLEOTIDE SEQUENCE [LARGE SCALE GENOMIC DNA]</scope>
    <source>
        <strain evidence="1">Rf_01</strain>
        <tissue evidence="1">Aerial parts of the thallus</tissue>
    </source>
</reference>
<keyword evidence="2" id="KW-1185">Reference proteome</keyword>
<dbReference type="Proteomes" id="UP001605036">
    <property type="component" value="Unassembled WGS sequence"/>
</dbReference>
<name>A0ABD1YPV2_9MARC</name>
<sequence>MVWKEFHDVKQRFALVESPDLIQTSTSTFLPVLVETLLKTLDSEFDLLRQFHLVQLLSPGTTISTDQEENLETTTPLYPDIQLVVFRPQEEASVARETDIPGPSVTKIWKHNCQMERLQA</sequence>
<proteinExistence type="predicted"/>
<dbReference type="EMBL" id="JBHFFA010000004">
    <property type="protein sequence ID" value="KAL2631462.1"/>
    <property type="molecule type" value="Genomic_DNA"/>
</dbReference>
<dbReference type="AlphaFoldDB" id="A0ABD1YPV2"/>
<accession>A0ABD1YPV2</accession>
<organism evidence="1 2">
    <name type="scientific">Riccia fluitans</name>
    <dbReference type="NCBI Taxonomy" id="41844"/>
    <lineage>
        <taxon>Eukaryota</taxon>
        <taxon>Viridiplantae</taxon>
        <taxon>Streptophyta</taxon>
        <taxon>Embryophyta</taxon>
        <taxon>Marchantiophyta</taxon>
        <taxon>Marchantiopsida</taxon>
        <taxon>Marchantiidae</taxon>
        <taxon>Marchantiales</taxon>
        <taxon>Ricciaceae</taxon>
        <taxon>Riccia</taxon>
    </lineage>
</organism>
<evidence type="ECO:0000313" key="2">
    <source>
        <dbReference type="Proteomes" id="UP001605036"/>
    </source>
</evidence>